<reference evidence="3 4" key="1">
    <citation type="submission" date="2017-11" db="EMBL/GenBank/DDBJ databases">
        <title>Comparative genomics of Botrytis spp.</title>
        <authorList>
            <person name="Valero-Jimenez C.A."/>
            <person name="Tapia P."/>
            <person name="Veloso J."/>
            <person name="Silva-Moreno E."/>
            <person name="Staats M."/>
            <person name="Valdes J.H."/>
            <person name="Van Kan J.A.L."/>
        </authorList>
    </citation>
    <scope>NUCLEOTIDE SEQUENCE [LARGE SCALE GENOMIC DNA]</scope>
    <source>
        <strain evidence="3 4">MUCL2830</strain>
    </source>
</reference>
<keyword evidence="2" id="KW-0472">Membrane</keyword>
<organism evidence="3 4">
    <name type="scientific">Botryotinia calthae</name>
    <dbReference type="NCBI Taxonomy" id="38488"/>
    <lineage>
        <taxon>Eukaryota</taxon>
        <taxon>Fungi</taxon>
        <taxon>Dikarya</taxon>
        <taxon>Ascomycota</taxon>
        <taxon>Pezizomycotina</taxon>
        <taxon>Leotiomycetes</taxon>
        <taxon>Helotiales</taxon>
        <taxon>Sclerotiniaceae</taxon>
        <taxon>Botryotinia</taxon>
    </lineage>
</organism>
<name>A0A4Y8D000_9HELO</name>
<feature type="region of interest" description="Disordered" evidence="1">
    <location>
        <begin position="1"/>
        <end position="20"/>
    </location>
</feature>
<dbReference type="AlphaFoldDB" id="A0A4Y8D000"/>
<keyword evidence="2" id="KW-1133">Transmembrane helix</keyword>
<feature type="transmembrane region" description="Helical" evidence="2">
    <location>
        <begin position="25"/>
        <end position="54"/>
    </location>
</feature>
<dbReference type="Proteomes" id="UP000297299">
    <property type="component" value="Unassembled WGS sequence"/>
</dbReference>
<evidence type="ECO:0000313" key="4">
    <source>
        <dbReference type="Proteomes" id="UP000297299"/>
    </source>
</evidence>
<keyword evidence="4" id="KW-1185">Reference proteome</keyword>
<comment type="caution">
    <text evidence="3">The sequence shown here is derived from an EMBL/GenBank/DDBJ whole genome shotgun (WGS) entry which is preliminary data.</text>
</comment>
<evidence type="ECO:0000256" key="1">
    <source>
        <dbReference type="SAM" id="MobiDB-lite"/>
    </source>
</evidence>
<sequence length="87" mass="9713">MRVAIEKKDRKRGELEEGGAGRGGWYLLIIICLTSRLIIAYGEFAGSLQIAGVVGRRRPARMMWGTFPLFVAEQEHGTMGIGRETIY</sequence>
<protein>
    <submittedName>
        <fullName evidence="3">Uncharacterized protein</fullName>
    </submittedName>
</protein>
<keyword evidence="2" id="KW-0812">Transmembrane</keyword>
<gene>
    <name evidence="3" type="ORF">BOTCAL_0228g00090</name>
</gene>
<proteinExistence type="predicted"/>
<accession>A0A4Y8D000</accession>
<dbReference type="EMBL" id="PHWZ01000228">
    <property type="protein sequence ID" value="TEY55752.1"/>
    <property type="molecule type" value="Genomic_DNA"/>
</dbReference>
<feature type="compositionally biased region" description="Basic and acidic residues" evidence="1">
    <location>
        <begin position="1"/>
        <end position="15"/>
    </location>
</feature>
<evidence type="ECO:0000313" key="3">
    <source>
        <dbReference type="EMBL" id="TEY55752.1"/>
    </source>
</evidence>
<evidence type="ECO:0000256" key="2">
    <source>
        <dbReference type="SAM" id="Phobius"/>
    </source>
</evidence>